<accession>A0ABR0IUB4</accession>
<reference evidence="1 2" key="1">
    <citation type="submission" date="2023-08" db="EMBL/GenBank/DDBJ databases">
        <title>Black Yeasts Isolated from many extreme environments.</title>
        <authorList>
            <person name="Coleine C."/>
            <person name="Stajich J.E."/>
            <person name="Selbmann L."/>
        </authorList>
    </citation>
    <scope>NUCLEOTIDE SEQUENCE [LARGE SCALE GENOMIC DNA]</scope>
    <source>
        <strain evidence="1 2">CCFEE 6328</strain>
    </source>
</reference>
<gene>
    <name evidence="1" type="ORF">LTR69_011394</name>
</gene>
<keyword evidence="2" id="KW-1185">Reference proteome</keyword>
<name>A0ABR0IUB4_9EURO</name>
<dbReference type="Proteomes" id="UP001345691">
    <property type="component" value="Unassembled WGS sequence"/>
</dbReference>
<comment type="caution">
    <text evidence="1">The sequence shown here is derived from an EMBL/GenBank/DDBJ whole genome shotgun (WGS) entry which is preliminary data.</text>
</comment>
<evidence type="ECO:0000313" key="1">
    <source>
        <dbReference type="EMBL" id="KAK5048406.1"/>
    </source>
</evidence>
<sequence>MTLPNFIALFAVQQDVSDLEAQLSLYGNIDYVIDREADLVEGAELPKEWFTARGVQPEDFYAVLWNGLVTDAQWPQKFNQIGSRGMTLLFDDAEAELARLRKDFPDTKVLHEAIEFPRP</sequence>
<organism evidence="1 2">
    <name type="scientific">Exophiala sideris</name>
    <dbReference type="NCBI Taxonomy" id="1016849"/>
    <lineage>
        <taxon>Eukaryota</taxon>
        <taxon>Fungi</taxon>
        <taxon>Dikarya</taxon>
        <taxon>Ascomycota</taxon>
        <taxon>Pezizomycotina</taxon>
        <taxon>Eurotiomycetes</taxon>
        <taxon>Chaetothyriomycetidae</taxon>
        <taxon>Chaetothyriales</taxon>
        <taxon>Herpotrichiellaceae</taxon>
        <taxon>Exophiala</taxon>
    </lineage>
</organism>
<proteinExistence type="predicted"/>
<evidence type="ECO:0008006" key="3">
    <source>
        <dbReference type="Google" id="ProtNLM"/>
    </source>
</evidence>
<protein>
    <recommendedName>
        <fullName evidence="3">EthD domain-containing protein</fullName>
    </recommendedName>
</protein>
<dbReference type="EMBL" id="JAVRRF010000060">
    <property type="protein sequence ID" value="KAK5048406.1"/>
    <property type="molecule type" value="Genomic_DNA"/>
</dbReference>
<evidence type="ECO:0000313" key="2">
    <source>
        <dbReference type="Proteomes" id="UP001345691"/>
    </source>
</evidence>